<reference evidence="1 2" key="1">
    <citation type="submission" date="2013-08" db="EMBL/GenBank/DDBJ databases">
        <authorList>
            <person name="Weinstock G."/>
            <person name="Sodergren E."/>
            <person name="Wylie T."/>
            <person name="Fulton L."/>
            <person name="Fulton R."/>
            <person name="Fronick C."/>
            <person name="O'Laughlin M."/>
            <person name="Godfrey J."/>
            <person name="Miner T."/>
            <person name="Herter B."/>
            <person name="Appelbaum E."/>
            <person name="Cordes M."/>
            <person name="Lek S."/>
            <person name="Wollam A."/>
            <person name="Pepin K.H."/>
            <person name="Palsikar V.B."/>
            <person name="Mitreva M."/>
            <person name="Wilson R.K."/>
        </authorList>
    </citation>
    <scope>NUCLEOTIDE SEQUENCE [LARGE SCALE GENOMIC DNA]</scope>
    <source>
        <strain evidence="1 2">F0184</strain>
    </source>
</reference>
<comment type="caution">
    <text evidence="1">The sequence shown here is derived from an EMBL/GenBank/DDBJ whole genome shotgun (WGS) entry which is preliminary data.</text>
</comment>
<proteinExistence type="predicted"/>
<dbReference type="EMBL" id="AXZG01000083">
    <property type="protein sequence ID" value="ERT63054.1"/>
    <property type="molecule type" value="Genomic_DNA"/>
</dbReference>
<dbReference type="HOGENOM" id="CLU_3122291_0_0_11"/>
<dbReference type="AlphaFoldDB" id="U7UVX1"/>
<name>U7UVX1_9MICC</name>
<organism evidence="1 2">
    <name type="scientific">Rothia aeria F0184</name>
    <dbReference type="NCBI Taxonomy" id="888019"/>
    <lineage>
        <taxon>Bacteria</taxon>
        <taxon>Bacillati</taxon>
        <taxon>Actinomycetota</taxon>
        <taxon>Actinomycetes</taxon>
        <taxon>Micrococcales</taxon>
        <taxon>Micrococcaceae</taxon>
        <taxon>Rothia</taxon>
    </lineage>
</organism>
<accession>U7UVX1</accession>
<protein>
    <submittedName>
        <fullName evidence="1">Uncharacterized protein</fullName>
    </submittedName>
</protein>
<sequence length="50" mass="5786">MYPRASLSVVGPLQHANLVRSGPFTRLPQIIQERRRRGVVEPLTVDYRRV</sequence>
<evidence type="ECO:0000313" key="1">
    <source>
        <dbReference type="EMBL" id="ERT63054.1"/>
    </source>
</evidence>
<evidence type="ECO:0000313" key="2">
    <source>
        <dbReference type="Proteomes" id="UP000017174"/>
    </source>
</evidence>
<dbReference type="Proteomes" id="UP000017174">
    <property type="component" value="Unassembled WGS sequence"/>
</dbReference>
<gene>
    <name evidence="1" type="ORF">HMPREF0742_02756</name>
</gene>